<protein>
    <recommendedName>
        <fullName evidence="5">Coiled-coil domain-containing protein 86</fullName>
    </recommendedName>
</protein>
<evidence type="ECO:0000256" key="4">
    <source>
        <dbReference type="ARBA" id="ARBA00007869"/>
    </source>
</evidence>
<evidence type="ECO:0000256" key="12">
    <source>
        <dbReference type="ARBA" id="ARBA00023242"/>
    </source>
</evidence>
<dbReference type="InterPro" id="IPR005579">
    <property type="entry name" value="Cgr1-like"/>
</dbReference>
<dbReference type="GO" id="GO:0005694">
    <property type="term" value="C:chromosome"/>
    <property type="evidence" value="ECO:0007669"/>
    <property type="project" value="UniProtKB-SubCell"/>
</dbReference>
<keyword evidence="9" id="KW-0597">Phosphoprotein</keyword>
<dbReference type="GeneID" id="115823927"/>
<gene>
    <name evidence="16" type="primary">ccdc86</name>
</gene>
<keyword evidence="15" id="KW-1185">Reference proteome</keyword>
<proteinExistence type="inferred from homology"/>
<keyword evidence="10" id="KW-0164">Citrullination</keyword>
<evidence type="ECO:0000256" key="13">
    <source>
        <dbReference type="ARBA" id="ARBA00093307"/>
    </source>
</evidence>
<keyword evidence="8" id="KW-0698">rRNA processing</keyword>
<dbReference type="RefSeq" id="XP_030643830.1">
    <property type="nucleotide sequence ID" value="XM_030787970.1"/>
</dbReference>
<name>A0A6J2WEB4_CHACN</name>
<evidence type="ECO:0000313" key="16">
    <source>
        <dbReference type="RefSeq" id="XP_030643830.1"/>
    </source>
</evidence>
<organism evidence="15 16">
    <name type="scientific">Chanos chanos</name>
    <name type="common">Milkfish</name>
    <name type="synonym">Mugil chanos</name>
    <dbReference type="NCBI Taxonomy" id="29144"/>
    <lineage>
        <taxon>Eukaryota</taxon>
        <taxon>Metazoa</taxon>
        <taxon>Chordata</taxon>
        <taxon>Craniata</taxon>
        <taxon>Vertebrata</taxon>
        <taxon>Euteleostomi</taxon>
        <taxon>Actinopterygii</taxon>
        <taxon>Neopterygii</taxon>
        <taxon>Teleostei</taxon>
        <taxon>Ostariophysi</taxon>
        <taxon>Gonorynchiformes</taxon>
        <taxon>Chanidae</taxon>
        <taxon>Chanos</taxon>
    </lineage>
</organism>
<evidence type="ECO:0000256" key="2">
    <source>
        <dbReference type="ARBA" id="ARBA00004286"/>
    </source>
</evidence>
<keyword evidence="12" id="KW-0539">Nucleus</keyword>
<evidence type="ECO:0000256" key="14">
    <source>
        <dbReference type="SAM" id="MobiDB-lite"/>
    </source>
</evidence>
<sequence>MVPLGKPKSGRIWKDRNKQRFSALLRDKPLRTSWEKKMEVRREKELLKKYQQKLNEEKAREKEEKKRRRAENIKRRAENERKAEIVQVIRNTAKIKRIKKKQLRKIEKRDTLPMLQKSAPVNRTASGKAGKGE</sequence>
<keyword evidence="11" id="KW-0175">Coiled coil</keyword>
<evidence type="ECO:0000256" key="6">
    <source>
        <dbReference type="ARBA" id="ARBA00022454"/>
    </source>
</evidence>
<reference evidence="16" key="2">
    <citation type="submission" date="2025-08" db="UniProtKB">
        <authorList>
            <consortium name="RefSeq"/>
        </authorList>
    </citation>
    <scope>IDENTIFICATION</scope>
</reference>
<evidence type="ECO:0000256" key="9">
    <source>
        <dbReference type="ARBA" id="ARBA00022553"/>
    </source>
</evidence>
<evidence type="ECO:0000256" key="1">
    <source>
        <dbReference type="ARBA" id="ARBA00004090"/>
    </source>
</evidence>
<evidence type="ECO:0000256" key="8">
    <source>
        <dbReference type="ARBA" id="ARBA00022552"/>
    </source>
</evidence>
<reference evidence="15" key="1">
    <citation type="submission" date="2024-06" db="UniProtKB">
        <authorList>
            <consortium name="RefSeq"/>
        </authorList>
    </citation>
    <scope>NUCLEOTIDE SEQUENCE [LARGE SCALE GENOMIC DNA]</scope>
</reference>
<evidence type="ECO:0000256" key="5">
    <source>
        <dbReference type="ARBA" id="ARBA00016738"/>
    </source>
</evidence>
<evidence type="ECO:0000313" key="15">
    <source>
        <dbReference type="Proteomes" id="UP000504632"/>
    </source>
</evidence>
<comment type="similarity">
    <text evidence="4">Belongs to the CGR1 family.</text>
</comment>
<accession>A0A6J2WEB4</accession>
<comment type="subcellular location">
    <subcellularLocation>
        <location evidence="2">Chromosome</location>
    </subcellularLocation>
    <subcellularLocation>
        <location evidence="3">Nucleus</location>
        <location evidence="3">Nucleolus</location>
    </subcellularLocation>
</comment>
<dbReference type="GO" id="GO:0005730">
    <property type="term" value="C:nucleolus"/>
    <property type="evidence" value="ECO:0007669"/>
    <property type="project" value="UniProtKB-SubCell"/>
</dbReference>
<dbReference type="PANTHER" id="PTHR13557:SF1">
    <property type="entry name" value="COILED-COIL DOMAIN-CONTAINING PROTEIN 86"/>
    <property type="match status" value="1"/>
</dbReference>
<feature type="region of interest" description="Disordered" evidence="14">
    <location>
        <begin position="100"/>
        <end position="133"/>
    </location>
</feature>
<comment type="function">
    <text evidence="13">Required for proper chromosome segregation during mitosis and error-free mitotic progression.</text>
</comment>
<dbReference type="Proteomes" id="UP000504632">
    <property type="component" value="Chromosome 11"/>
</dbReference>
<evidence type="ECO:0000256" key="3">
    <source>
        <dbReference type="ARBA" id="ARBA00004604"/>
    </source>
</evidence>
<evidence type="ECO:0000256" key="11">
    <source>
        <dbReference type="ARBA" id="ARBA00023054"/>
    </source>
</evidence>
<comment type="function">
    <text evidence="1">Involved in nucleolar integrity and required for processing of the pre-rRNA for the 60S ribosome subunit.</text>
</comment>
<dbReference type="AlphaFoldDB" id="A0A6J2WEB4"/>
<evidence type="ECO:0000256" key="7">
    <source>
        <dbReference type="ARBA" id="ARBA00022517"/>
    </source>
</evidence>
<dbReference type="InterPro" id="IPR026570">
    <property type="entry name" value="CCDC86"/>
</dbReference>
<keyword evidence="7" id="KW-0690">Ribosome biogenesis</keyword>
<feature type="region of interest" description="Disordered" evidence="14">
    <location>
        <begin position="53"/>
        <end position="80"/>
    </location>
</feature>
<dbReference type="Pfam" id="PF03879">
    <property type="entry name" value="Cgr1"/>
    <property type="match status" value="1"/>
</dbReference>
<dbReference type="PANTHER" id="PTHR13557">
    <property type="entry name" value="COILED-COIL DOMAIN-CONTAINING PROTEIN 86"/>
    <property type="match status" value="1"/>
</dbReference>
<dbReference type="CTD" id="79080"/>
<dbReference type="GO" id="GO:0006364">
    <property type="term" value="P:rRNA processing"/>
    <property type="evidence" value="ECO:0007669"/>
    <property type="project" value="UniProtKB-KW"/>
</dbReference>
<evidence type="ECO:0000256" key="10">
    <source>
        <dbReference type="ARBA" id="ARBA00022934"/>
    </source>
</evidence>
<keyword evidence="6" id="KW-0158">Chromosome</keyword>